<evidence type="ECO:0000313" key="1">
    <source>
        <dbReference type="EMBL" id="KAK1120962.1"/>
    </source>
</evidence>
<protein>
    <submittedName>
        <fullName evidence="1">Uncharacterized protein</fullName>
    </submittedName>
</protein>
<reference evidence="1" key="1">
    <citation type="submission" date="2021-10" db="EMBL/GenBank/DDBJ databases">
        <title>Melipona bicolor Genome sequencing and assembly.</title>
        <authorList>
            <person name="Araujo N.S."/>
            <person name="Arias M.C."/>
        </authorList>
    </citation>
    <scope>NUCLEOTIDE SEQUENCE</scope>
    <source>
        <strain evidence="1">USP_2M_L1-L4_2017</strain>
        <tissue evidence="1">Whole body</tissue>
    </source>
</reference>
<keyword evidence="2" id="KW-1185">Reference proteome</keyword>
<dbReference type="AlphaFoldDB" id="A0AA40KHX6"/>
<proteinExistence type="predicted"/>
<comment type="caution">
    <text evidence="1">The sequence shown here is derived from an EMBL/GenBank/DDBJ whole genome shotgun (WGS) entry which is preliminary data.</text>
</comment>
<gene>
    <name evidence="1" type="ORF">K0M31_010746</name>
</gene>
<organism evidence="1 2">
    <name type="scientific">Melipona bicolor</name>
    <dbReference type="NCBI Taxonomy" id="60889"/>
    <lineage>
        <taxon>Eukaryota</taxon>
        <taxon>Metazoa</taxon>
        <taxon>Ecdysozoa</taxon>
        <taxon>Arthropoda</taxon>
        <taxon>Hexapoda</taxon>
        <taxon>Insecta</taxon>
        <taxon>Pterygota</taxon>
        <taxon>Neoptera</taxon>
        <taxon>Endopterygota</taxon>
        <taxon>Hymenoptera</taxon>
        <taxon>Apocrita</taxon>
        <taxon>Aculeata</taxon>
        <taxon>Apoidea</taxon>
        <taxon>Anthophila</taxon>
        <taxon>Apidae</taxon>
        <taxon>Melipona</taxon>
    </lineage>
</organism>
<evidence type="ECO:0000313" key="2">
    <source>
        <dbReference type="Proteomes" id="UP001177670"/>
    </source>
</evidence>
<name>A0AA40KHX6_9HYME</name>
<accession>A0AA40KHX6</accession>
<dbReference type="EMBL" id="JAHYIQ010000028">
    <property type="protein sequence ID" value="KAK1120962.1"/>
    <property type="molecule type" value="Genomic_DNA"/>
</dbReference>
<dbReference type="Proteomes" id="UP001177670">
    <property type="component" value="Unassembled WGS sequence"/>
</dbReference>
<sequence length="68" mass="7952">MRNRADELELGSLGKEFRQNWRVILGVGNVVSLRRFNTLYSEYSRKNQRNGRSAIRDSVPEAVALYYM</sequence>